<evidence type="ECO:0000256" key="9">
    <source>
        <dbReference type="ARBA" id="ARBA00031044"/>
    </source>
</evidence>
<dbReference type="KEGG" id="olu:OSTLU_6929"/>
<evidence type="ECO:0000256" key="5">
    <source>
        <dbReference type="ARBA" id="ARBA00011917"/>
    </source>
</evidence>
<dbReference type="InterPro" id="IPR035680">
    <property type="entry name" value="Clx_II_MBL"/>
</dbReference>
<dbReference type="Pfam" id="PF16123">
    <property type="entry name" value="HAGH_C"/>
    <property type="match status" value="1"/>
</dbReference>
<dbReference type="OMA" id="DTVFTEG"/>
<dbReference type="InterPro" id="IPR036866">
    <property type="entry name" value="RibonucZ/Hydroxyglut_hydro"/>
</dbReference>
<evidence type="ECO:0000256" key="4">
    <source>
        <dbReference type="ARBA" id="ARBA00006759"/>
    </source>
</evidence>
<dbReference type="GO" id="GO:0046872">
    <property type="term" value="F:metal ion binding"/>
    <property type="evidence" value="ECO:0007669"/>
    <property type="project" value="UniProtKB-KW"/>
</dbReference>
<evidence type="ECO:0000259" key="10">
    <source>
        <dbReference type="SMART" id="SM00849"/>
    </source>
</evidence>
<gene>
    <name evidence="11" type="ORF">OSTLU_6929</name>
</gene>
<dbReference type="Gene3D" id="3.60.15.10">
    <property type="entry name" value="Ribonuclease Z/Hydroxyacylglutathione hydrolase-like"/>
    <property type="match status" value="1"/>
</dbReference>
<dbReference type="GO" id="GO:0004416">
    <property type="term" value="F:hydroxyacylglutathione hydrolase activity"/>
    <property type="evidence" value="ECO:0007669"/>
    <property type="project" value="UniProtKB-EC"/>
</dbReference>
<keyword evidence="7" id="KW-0378">Hydrolase</keyword>
<feature type="non-terminal residue" evidence="11">
    <location>
        <position position="1"/>
    </location>
</feature>
<dbReference type="eggNOG" id="KOG0813">
    <property type="taxonomic scope" value="Eukaryota"/>
</dbReference>
<dbReference type="HOGENOM" id="CLU_030571_4_0_1"/>
<comment type="similarity">
    <text evidence="4">Belongs to the metallo-beta-lactamase superfamily. Glyoxalase II family.</text>
</comment>
<comment type="cofactor">
    <cofactor evidence="2">
        <name>Zn(2+)</name>
        <dbReference type="ChEBI" id="CHEBI:29105"/>
    </cofactor>
</comment>
<dbReference type="SMART" id="SM00849">
    <property type="entry name" value="Lactamase_B"/>
    <property type="match status" value="1"/>
</dbReference>
<dbReference type="Gramene" id="ABO95086">
    <property type="protein sequence ID" value="ABO95086"/>
    <property type="gene ID" value="OSTLU_6929"/>
</dbReference>
<evidence type="ECO:0000313" key="12">
    <source>
        <dbReference type="Proteomes" id="UP000001568"/>
    </source>
</evidence>
<dbReference type="OrthoDB" id="515692at2759"/>
<dbReference type="InterPro" id="IPR032282">
    <property type="entry name" value="HAGH_C"/>
</dbReference>
<protein>
    <recommendedName>
        <fullName evidence="5">hydroxyacylglutathione hydrolase</fullName>
        <ecNumber evidence="5">3.1.2.6</ecNumber>
    </recommendedName>
    <alternativeName>
        <fullName evidence="9">Glyoxalase II</fullName>
    </alternativeName>
</protein>
<dbReference type="EMBL" id="CP000583">
    <property type="protein sequence ID" value="ABO95086.1"/>
    <property type="molecule type" value="Genomic_DNA"/>
</dbReference>
<keyword evidence="6" id="KW-0479">Metal-binding</keyword>
<evidence type="ECO:0000256" key="3">
    <source>
        <dbReference type="ARBA" id="ARBA00004963"/>
    </source>
</evidence>
<dbReference type="GeneID" id="5000834"/>
<dbReference type="PANTHER" id="PTHR11935">
    <property type="entry name" value="BETA LACTAMASE DOMAIN"/>
    <property type="match status" value="1"/>
</dbReference>
<evidence type="ECO:0000313" key="11">
    <source>
        <dbReference type="EMBL" id="ABO95086.1"/>
    </source>
</evidence>
<reference evidence="11 12" key="1">
    <citation type="journal article" date="2007" name="Proc. Natl. Acad. Sci. U.S.A.">
        <title>The tiny eukaryote Ostreococcus provides genomic insights into the paradox of plankton speciation.</title>
        <authorList>
            <person name="Palenik B."/>
            <person name="Grimwood J."/>
            <person name="Aerts A."/>
            <person name="Rouze P."/>
            <person name="Salamov A."/>
            <person name="Putnam N."/>
            <person name="Dupont C."/>
            <person name="Jorgensen R."/>
            <person name="Derelle E."/>
            <person name="Rombauts S."/>
            <person name="Zhou K."/>
            <person name="Otillar R."/>
            <person name="Merchant S.S."/>
            <person name="Podell S."/>
            <person name="Gaasterland T."/>
            <person name="Napoli C."/>
            <person name="Gendler K."/>
            <person name="Manuell A."/>
            <person name="Tai V."/>
            <person name="Vallon O."/>
            <person name="Piganeau G."/>
            <person name="Jancek S."/>
            <person name="Heijde M."/>
            <person name="Jabbari K."/>
            <person name="Bowler C."/>
            <person name="Lohr M."/>
            <person name="Robbens S."/>
            <person name="Werner G."/>
            <person name="Dubchak I."/>
            <person name="Pazour G.J."/>
            <person name="Ren Q."/>
            <person name="Paulsen I."/>
            <person name="Delwiche C."/>
            <person name="Schmutz J."/>
            <person name="Rokhsar D."/>
            <person name="Van de Peer Y."/>
            <person name="Moreau H."/>
            <person name="Grigoriev I.V."/>
        </authorList>
    </citation>
    <scope>NUCLEOTIDE SEQUENCE [LARGE SCALE GENOMIC DNA]</scope>
    <source>
        <strain evidence="11 12">CCE9901</strain>
    </source>
</reference>
<evidence type="ECO:0000256" key="2">
    <source>
        <dbReference type="ARBA" id="ARBA00001947"/>
    </source>
</evidence>
<comment type="pathway">
    <text evidence="3">Secondary metabolite metabolism; methylglyoxal degradation; (R)-lactate from methylglyoxal: step 2/2.</text>
</comment>
<proteinExistence type="inferred from homology"/>
<evidence type="ECO:0000256" key="8">
    <source>
        <dbReference type="ARBA" id="ARBA00022833"/>
    </source>
</evidence>
<evidence type="ECO:0000256" key="6">
    <source>
        <dbReference type="ARBA" id="ARBA00022723"/>
    </source>
</evidence>
<dbReference type="PANTHER" id="PTHR11935:SF94">
    <property type="entry name" value="TENZING NORGAY, ISOFORM C"/>
    <property type="match status" value="1"/>
</dbReference>
<keyword evidence="8" id="KW-0862">Zinc</keyword>
<feature type="domain" description="Metallo-beta-lactamase" evidence="10">
    <location>
        <begin position="9"/>
        <end position="190"/>
    </location>
</feature>
<dbReference type="STRING" id="436017.A4RV74"/>
<dbReference type="SUPFAM" id="SSF56281">
    <property type="entry name" value="Metallo-hydrolase/oxidoreductase"/>
    <property type="match status" value="1"/>
</dbReference>
<organism evidence="11 12">
    <name type="scientific">Ostreococcus lucimarinus (strain CCE9901)</name>
    <dbReference type="NCBI Taxonomy" id="436017"/>
    <lineage>
        <taxon>Eukaryota</taxon>
        <taxon>Viridiplantae</taxon>
        <taxon>Chlorophyta</taxon>
        <taxon>Mamiellophyceae</taxon>
        <taxon>Mamiellales</taxon>
        <taxon>Bathycoccaceae</taxon>
        <taxon>Ostreococcus</taxon>
    </lineage>
</organism>
<sequence length="243" mass="26747">IVSVPFMNDNYSYVVVDSETREACAIDPADPEATLECAKKIGARLTTVLTTHKHHDHAGGNGRLVAMMAEEENGAVAMKVYGHARDGCHGVNARVEHGDVVRVGRGTRFLVTHVPCHTRGHVVYGLLGQEYEDDGETAPSLADVKAMFTGDAIINGGVGAFFHGDAKDCYENLHERLADVSDDCLVFSGHEYMETNLRFAKAIDVADEITANCFFAILLHRHKRASTMPSSFRVERRLNPFFR</sequence>
<dbReference type="Proteomes" id="UP000001568">
    <property type="component" value="Chromosome 3"/>
</dbReference>
<evidence type="ECO:0000256" key="1">
    <source>
        <dbReference type="ARBA" id="ARBA00001623"/>
    </source>
</evidence>
<name>A4RV74_OSTLU</name>
<dbReference type="RefSeq" id="XP_001416793.1">
    <property type="nucleotide sequence ID" value="XM_001416756.1"/>
</dbReference>
<evidence type="ECO:0000256" key="7">
    <source>
        <dbReference type="ARBA" id="ARBA00022801"/>
    </source>
</evidence>
<dbReference type="CDD" id="cd07723">
    <property type="entry name" value="hydroxyacylglutathione_hydrolase_MBL-fold"/>
    <property type="match status" value="1"/>
</dbReference>
<dbReference type="EC" id="3.1.2.6" evidence="5"/>
<dbReference type="InterPro" id="IPR001279">
    <property type="entry name" value="Metallo-B-lactamas"/>
</dbReference>
<keyword evidence="12" id="KW-1185">Reference proteome</keyword>
<dbReference type="AlphaFoldDB" id="A4RV74"/>
<feature type="non-terminal residue" evidence="11">
    <location>
        <position position="243"/>
    </location>
</feature>
<comment type="catalytic activity">
    <reaction evidence="1">
        <text>an S-(2-hydroxyacyl)glutathione + H2O = a 2-hydroxy carboxylate + glutathione + H(+)</text>
        <dbReference type="Rhea" id="RHEA:21864"/>
        <dbReference type="ChEBI" id="CHEBI:15377"/>
        <dbReference type="ChEBI" id="CHEBI:15378"/>
        <dbReference type="ChEBI" id="CHEBI:57925"/>
        <dbReference type="ChEBI" id="CHEBI:58896"/>
        <dbReference type="ChEBI" id="CHEBI:71261"/>
        <dbReference type="EC" id="3.1.2.6"/>
    </reaction>
</comment>
<accession>A4RV74</accession>